<keyword evidence="1" id="KW-0472">Membrane</keyword>
<evidence type="ECO:0000313" key="3">
    <source>
        <dbReference type="EMBL" id="CCD18917.1"/>
    </source>
</evidence>
<feature type="chain" id="PRO_5003395211" description="Invariant surface glycoprotein" evidence="2">
    <location>
        <begin position="20"/>
        <end position="347"/>
    </location>
</feature>
<dbReference type="Proteomes" id="UP000009027">
    <property type="component" value="Unassembled WGS sequence"/>
</dbReference>
<keyword evidence="1" id="KW-0812">Transmembrane</keyword>
<dbReference type="AlphaFoldDB" id="F9WN04"/>
<evidence type="ECO:0000256" key="1">
    <source>
        <dbReference type="SAM" id="Phobius"/>
    </source>
</evidence>
<dbReference type="VEuPathDB" id="TriTrypDB:TvY486_0016290"/>
<feature type="transmembrane region" description="Helical" evidence="1">
    <location>
        <begin position="314"/>
        <end position="337"/>
    </location>
</feature>
<name>F9WN04_TRYVY</name>
<accession>F9WN04</accession>
<dbReference type="EMBL" id="CAEX01002177">
    <property type="protein sequence ID" value="CCD18917.1"/>
    <property type="molecule type" value="Genomic_DNA"/>
</dbReference>
<keyword evidence="1" id="KW-1133">Transmembrane helix</keyword>
<keyword evidence="2" id="KW-0732">Signal</keyword>
<organism evidence="3 4">
    <name type="scientific">Trypanosoma vivax (strain Y486)</name>
    <dbReference type="NCBI Taxonomy" id="1055687"/>
    <lineage>
        <taxon>Eukaryota</taxon>
        <taxon>Discoba</taxon>
        <taxon>Euglenozoa</taxon>
        <taxon>Kinetoplastea</taxon>
        <taxon>Metakinetoplastina</taxon>
        <taxon>Trypanosomatida</taxon>
        <taxon>Trypanosomatidae</taxon>
        <taxon>Trypanosoma</taxon>
        <taxon>Duttonella</taxon>
    </lineage>
</organism>
<evidence type="ECO:0000256" key="2">
    <source>
        <dbReference type="SAM" id="SignalP"/>
    </source>
</evidence>
<evidence type="ECO:0008006" key="5">
    <source>
        <dbReference type="Google" id="ProtNLM"/>
    </source>
</evidence>
<sequence length="347" mass="37906">MLYCTLFVLIFALTADSHATSVSVDVANDKADKVLCAVSELYTLVNATFNVLKERADHAVSHASKTKTDAEHVLSRARAVKHRASEDHNSTAVAAVEVILTKASGTLAKAKKGEELATKARDIAVHALGGSDEVPGAQRAPNAFIILERILTSGGGHESREAMHKHTASCMRNSSISKEKLEFVGAANFSDFSAWRKATVDLWQEITHNTNKTVTDFLTYVEGKDAQHVWKEHVSKHLNSYLDQLLQYTQYFVALPNEVAGRGNDALTEAQKELAEAEAVLGEADDELSDEDGMLKNAAGPYGDSLEKGPRAKIVRLLLIILPIFFVVLAVAVFVLLRCRRARPMKV</sequence>
<proteinExistence type="predicted"/>
<evidence type="ECO:0000313" key="4">
    <source>
        <dbReference type="Proteomes" id="UP000009027"/>
    </source>
</evidence>
<gene>
    <name evidence="3" type="ORF">TvY486_0016290</name>
</gene>
<protein>
    <recommendedName>
        <fullName evidence="5">Invariant surface glycoprotein</fullName>
    </recommendedName>
</protein>
<reference evidence="3 4" key="1">
    <citation type="journal article" date="2012" name="Proc. Natl. Acad. Sci. U.S.A.">
        <title>Antigenic diversity is generated by distinct evolutionary mechanisms in African trypanosome species.</title>
        <authorList>
            <person name="Jackson A.P."/>
            <person name="Berry A."/>
            <person name="Aslett M."/>
            <person name="Allison H.C."/>
            <person name="Burton P."/>
            <person name="Vavrova-Anderson J."/>
            <person name="Brown R."/>
            <person name="Browne H."/>
            <person name="Corton N."/>
            <person name="Hauser H."/>
            <person name="Gamble J."/>
            <person name="Gilderthorp R."/>
            <person name="Marcello L."/>
            <person name="McQuillan J."/>
            <person name="Otto T.D."/>
            <person name="Quail M.A."/>
            <person name="Sanders M.J."/>
            <person name="van Tonder A."/>
            <person name="Ginger M.L."/>
            <person name="Field M.C."/>
            <person name="Barry J.D."/>
            <person name="Hertz-Fowler C."/>
            <person name="Berriman M."/>
        </authorList>
    </citation>
    <scope>NUCLEOTIDE SEQUENCE</scope>
    <source>
        <strain evidence="3 4">Y486</strain>
    </source>
</reference>
<feature type="signal peptide" evidence="2">
    <location>
        <begin position="1"/>
        <end position="19"/>
    </location>
</feature>
<keyword evidence="4" id="KW-1185">Reference proteome</keyword>